<protein>
    <recommendedName>
        <fullName evidence="5">Lipoprotein</fullName>
    </recommendedName>
</protein>
<organism evidence="3 4">
    <name type="scientific">Deinococcus radiotolerans</name>
    <dbReference type="NCBI Taxonomy" id="1309407"/>
    <lineage>
        <taxon>Bacteria</taxon>
        <taxon>Thermotogati</taxon>
        <taxon>Deinococcota</taxon>
        <taxon>Deinococci</taxon>
        <taxon>Deinococcales</taxon>
        <taxon>Deinococcaceae</taxon>
        <taxon>Deinococcus</taxon>
    </lineage>
</organism>
<feature type="chain" id="PRO_5045438854" description="Lipoprotein" evidence="2">
    <location>
        <begin position="26"/>
        <end position="238"/>
    </location>
</feature>
<gene>
    <name evidence="3" type="ORF">GCM10010844_09780</name>
</gene>
<evidence type="ECO:0000313" key="3">
    <source>
        <dbReference type="EMBL" id="GGK93334.1"/>
    </source>
</evidence>
<evidence type="ECO:0000256" key="2">
    <source>
        <dbReference type="SAM" id="SignalP"/>
    </source>
</evidence>
<name>A0ABQ2FI56_9DEIO</name>
<proteinExistence type="predicted"/>
<evidence type="ECO:0008006" key="5">
    <source>
        <dbReference type="Google" id="ProtNLM"/>
    </source>
</evidence>
<dbReference type="EMBL" id="BMPE01000001">
    <property type="protein sequence ID" value="GGK93334.1"/>
    <property type="molecule type" value="Genomic_DNA"/>
</dbReference>
<feature type="region of interest" description="Disordered" evidence="1">
    <location>
        <begin position="216"/>
        <end position="238"/>
    </location>
</feature>
<keyword evidence="4" id="KW-1185">Reference proteome</keyword>
<accession>A0ABQ2FI56</accession>
<comment type="caution">
    <text evidence="3">The sequence shown here is derived from an EMBL/GenBank/DDBJ whole genome shotgun (WGS) entry which is preliminary data.</text>
</comment>
<reference evidence="4" key="1">
    <citation type="journal article" date="2019" name="Int. J. Syst. Evol. Microbiol.">
        <title>The Global Catalogue of Microorganisms (GCM) 10K type strain sequencing project: providing services to taxonomists for standard genome sequencing and annotation.</title>
        <authorList>
            <consortium name="The Broad Institute Genomics Platform"/>
            <consortium name="The Broad Institute Genome Sequencing Center for Infectious Disease"/>
            <person name="Wu L."/>
            <person name="Ma J."/>
        </authorList>
    </citation>
    <scope>NUCLEOTIDE SEQUENCE [LARGE SCALE GENOMIC DNA]</scope>
    <source>
        <strain evidence="4">JCM 19173</strain>
    </source>
</reference>
<sequence>MLSPHMTRILPAALLALSALLPACAPTQTRPLPDPATYRAGPTDVTAVPDLGPVGRWMITKTLEPATWLGERIGGRTLREPINLLILDRTSATPEAATARLTAAMTAAGYGPKTMHSDGYSGLLGERLYPQLPPTGKGLAFSDGPWYVSNHHGRVFGPAPIQGGFLFSAAVSREDMRWLPRPGHTYNSFTVTREDLAARLAATGVYTRAANVNLGNRLDTPQETTGDHDGQAALLTTP</sequence>
<evidence type="ECO:0000313" key="4">
    <source>
        <dbReference type="Proteomes" id="UP000604341"/>
    </source>
</evidence>
<dbReference type="Proteomes" id="UP000604341">
    <property type="component" value="Unassembled WGS sequence"/>
</dbReference>
<evidence type="ECO:0000256" key="1">
    <source>
        <dbReference type="SAM" id="MobiDB-lite"/>
    </source>
</evidence>
<keyword evidence="2" id="KW-0732">Signal</keyword>
<feature type="signal peptide" evidence="2">
    <location>
        <begin position="1"/>
        <end position="25"/>
    </location>
</feature>